<keyword evidence="3" id="KW-1185">Reference proteome</keyword>
<dbReference type="Proteomes" id="UP000250235">
    <property type="component" value="Unassembled WGS sequence"/>
</dbReference>
<dbReference type="AlphaFoldDB" id="A0A2Z7BEN5"/>
<evidence type="ECO:0000256" key="1">
    <source>
        <dbReference type="SAM" id="MobiDB-lite"/>
    </source>
</evidence>
<feature type="compositionally biased region" description="Basic and acidic residues" evidence="1">
    <location>
        <begin position="103"/>
        <end position="116"/>
    </location>
</feature>
<feature type="compositionally biased region" description="Basic and acidic residues" evidence="1">
    <location>
        <begin position="1"/>
        <end position="10"/>
    </location>
</feature>
<evidence type="ECO:0000313" key="2">
    <source>
        <dbReference type="EMBL" id="KZV32565.1"/>
    </source>
</evidence>
<evidence type="ECO:0000313" key="3">
    <source>
        <dbReference type="Proteomes" id="UP000250235"/>
    </source>
</evidence>
<protein>
    <submittedName>
        <fullName evidence="2">Uncharacterized protein</fullName>
    </submittedName>
</protein>
<accession>A0A2Z7BEN5</accession>
<feature type="region of interest" description="Disordered" evidence="1">
    <location>
        <begin position="1"/>
        <end position="33"/>
    </location>
</feature>
<name>A0A2Z7BEN5_9LAMI</name>
<feature type="region of interest" description="Disordered" evidence="1">
    <location>
        <begin position="99"/>
        <end position="142"/>
    </location>
</feature>
<proteinExistence type="predicted"/>
<dbReference type="EMBL" id="KV006437">
    <property type="protein sequence ID" value="KZV32565.1"/>
    <property type="molecule type" value="Genomic_DNA"/>
</dbReference>
<organism evidence="2 3">
    <name type="scientific">Dorcoceras hygrometricum</name>
    <dbReference type="NCBI Taxonomy" id="472368"/>
    <lineage>
        <taxon>Eukaryota</taxon>
        <taxon>Viridiplantae</taxon>
        <taxon>Streptophyta</taxon>
        <taxon>Embryophyta</taxon>
        <taxon>Tracheophyta</taxon>
        <taxon>Spermatophyta</taxon>
        <taxon>Magnoliopsida</taxon>
        <taxon>eudicotyledons</taxon>
        <taxon>Gunneridae</taxon>
        <taxon>Pentapetalae</taxon>
        <taxon>asterids</taxon>
        <taxon>lamiids</taxon>
        <taxon>Lamiales</taxon>
        <taxon>Gesneriaceae</taxon>
        <taxon>Didymocarpoideae</taxon>
        <taxon>Trichosporeae</taxon>
        <taxon>Loxocarpinae</taxon>
        <taxon>Dorcoceras</taxon>
    </lineage>
</organism>
<reference evidence="2 3" key="1">
    <citation type="journal article" date="2015" name="Proc. Natl. Acad. Sci. U.S.A.">
        <title>The resurrection genome of Boea hygrometrica: A blueprint for survival of dehydration.</title>
        <authorList>
            <person name="Xiao L."/>
            <person name="Yang G."/>
            <person name="Zhang L."/>
            <person name="Yang X."/>
            <person name="Zhao S."/>
            <person name="Ji Z."/>
            <person name="Zhou Q."/>
            <person name="Hu M."/>
            <person name="Wang Y."/>
            <person name="Chen M."/>
            <person name="Xu Y."/>
            <person name="Jin H."/>
            <person name="Xiao X."/>
            <person name="Hu G."/>
            <person name="Bao F."/>
            <person name="Hu Y."/>
            <person name="Wan P."/>
            <person name="Li L."/>
            <person name="Deng X."/>
            <person name="Kuang T."/>
            <person name="Xiang C."/>
            <person name="Zhu J.K."/>
            <person name="Oliver M.J."/>
            <person name="He Y."/>
        </authorList>
    </citation>
    <scope>NUCLEOTIDE SEQUENCE [LARGE SCALE GENOMIC DNA]</scope>
    <source>
        <strain evidence="3">cv. XS01</strain>
    </source>
</reference>
<sequence>MVAEENKNAWDDSDSEKSSSGTSSSSDSEEEVQCLMADDTEEVFDFSNPEFTREDLVTALNEMVLEYKKISQSFKEFKAEEESCATSAGLAGSSAMQAALSKLENENPELRSRSEEMLYENQRNEGSTAETSSNPRLGGTKFKTMNFVKPSQKRFAETKSGEAMIADKLLIRQGRFCGLGYNAPEKPRESWLNKKVELIRGKPKFISKTSKLLRSLGKDMQYKPQYRKPR</sequence>
<feature type="compositionally biased region" description="Polar residues" evidence="1">
    <location>
        <begin position="124"/>
        <end position="135"/>
    </location>
</feature>
<gene>
    <name evidence="2" type="ORF">F511_36773</name>
</gene>